<dbReference type="Proteomes" id="UP001058098">
    <property type="component" value="Chromosome"/>
</dbReference>
<protein>
    <submittedName>
        <fullName evidence="1">Uncharacterized protein</fullName>
    </submittedName>
</protein>
<dbReference type="RefSeq" id="WP_258119089.1">
    <property type="nucleotide sequence ID" value="NZ_CP062229.1"/>
</dbReference>
<organism evidence="1 2">
    <name type="scientific">Mesorhizobium onobrychidis</name>
    <dbReference type="NCBI Taxonomy" id="2775404"/>
    <lineage>
        <taxon>Bacteria</taxon>
        <taxon>Pseudomonadati</taxon>
        <taxon>Pseudomonadota</taxon>
        <taxon>Alphaproteobacteria</taxon>
        <taxon>Hyphomicrobiales</taxon>
        <taxon>Phyllobacteriaceae</taxon>
        <taxon>Mesorhizobium</taxon>
    </lineage>
</organism>
<name>A0ABY5QU37_9HYPH</name>
<keyword evidence="2" id="KW-1185">Reference proteome</keyword>
<evidence type="ECO:0000313" key="2">
    <source>
        <dbReference type="Proteomes" id="UP001058098"/>
    </source>
</evidence>
<evidence type="ECO:0000313" key="1">
    <source>
        <dbReference type="EMBL" id="UVC14701.1"/>
    </source>
</evidence>
<gene>
    <name evidence="1" type="ORF">IHQ72_29480</name>
</gene>
<reference evidence="1" key="1">
    <citation type="submission" date="2020-09" db="EMBL/GenBank/DDBJ databases">
        <title>Rhizobia associated with sainfoin plants.</title>
        <authorList>
            <person name="Asharfi S."/>
            <person name="Kuzmanovic N."/>
            <person name="Bunk B."/>
            <person name="Sproeer C."/>
            <person name="Becker M."/>
            <person name="Thuenen T."/>
        </authorList>
    </citation>
    <scope>NUCLEOTIDE SEQUENCE</scope>
    <source>
        <strain evidence="1">OM4</strain>
    </source>
</reference>
<accession>A0ABY5QU37</accession>
<dbReference type="EMBL" id="CP062229">
    <property type="protein sequence ID" value="UVC14701.1"/>
    <property type="molecule type" value="Genomic_DNA"/>
</dbReference>
<sequence>MSATIAGVVAEIHPQTSFSSGGFTRPERGFVLISAEVPAGATVDIATTFSGDVDRPDIFTYRVINLVSDAAIDSQINGGSSSSQSLDADCDVVADGVVFFAMCAGWNPMTCDLTGTSQDFEQAVRGINNLASGGFYLPLADETPRAFNSTLTGAVVGAPNHANIVASFR</sequence>
<proteinExistence type="predicted"/>